<dbReference type="Proteomes" id="UP000827092">
    <property type="component" value="Unassembled WGS sequence"/>
</dbReference>
<evidence type="ECO:0000256" key="3">
    <source>
        <dbReference type="ARBA" id="ARBA00021814"/>
    </source>
</evidence>
<dbReference type="GO" id="GO:0005743">
    <property type="term" value="C:mitochondrial inner membrane"/>
    <property type="evidence" value="ECO:0007669"/>
    <property type="project" value="UniProtKB-SubCell"/>
</dbReference>
<name>A0AAV6UC40_9ARAC</name>
<comment type="similarity">
    <text evidence="2">Belongs to the COX16 family.</text>
</comment>
<keyword evidence="7" id="KW-0496">Mitochondrion</keyword>
<feature type="transmembrane region" description="Helical" evidence="9">
    <location>
        <begin position="21"/>
        <end position="39"/>
    </location>
</feature>
<evidence type="ECO:0000256" key="9">
    <source>
        <dbReference type="SAM" id="Phobius"/>
    </source>
</evidence>
<evidence type="ECO:0000313" key="11">
    <source>
        <dbReference type="Proteomes" id="UP000827092"/>
    </source>
</evidence>
<sequence length="105" mass="12676">MKFNFFDNSINRFRTLSKKKSFKYGFPFLLFMFLGSFGVEKFSSLRYEFKKSKFMKPDFLNELGIEKKKVDLDEELEKYQKVDLNAWQNIRGPRPWEEPQPKPST</sequence>
<evidence type="ECO:0000313" key="10">
    <source>
        <dbReference type="EMBL" id="KAG8181817.1"/>
    </source>
</evidence>
<proteinExistence type="inferred from homology"/>
<keyword evidence="5" id="KW-0999">Mitochondrion inner membrane</keyword>
<gene>
    <name evidence="10" type="ORF">JTE90_001472</name>
</gene>
<evidence type="ECO:0000256" key="6">
    <source>
        <dbReference type="ARBA" id="ARBA00022989"/>
    </source>
</evidence>
<evidence type="ECO:0000256" key="4">
    <source>
        <dbReference type="ARBA" id="ARBA00022692"/>
    </source>
</evidence>
<evidence type="ECO:0000256" key="1">
    <source>
        <dbReference type="ARBA" id="ARBA00004434"/>
    </source>
</evidence>
<dbReference type="AlphaFoldDB" id="A0AAV6UC40"/>
<dbReference type="EMBL" id="JAFNEN010000494">
    <property type="protein sequence ID" value="KAG8181817.1"/>
    <property type="molecule type" value="Genomic_DNA"/>
</dbReference>
<dbReference type="PANTHER" id="PTHR17130:SF14">
    <property type="entry name" value="CYTOCHROME C OXIDASE ASSEMBLY PROTEIN COX16 HOMOLOG, MITOCHONDRIAL"/>
    <property type="match status" value="1"/>
</dbReference>
<dbReference type="InterPro" id="IPR020164">
    <property type="entry name" value="Cyt_c_Oxase_assmbl_COX16"/>
</dbReference>
<comment type="subcellular location">
    <subcellularLocation>
        <location evidence="1">Mitochondrion inner membrane</location>
        <topology evidence="1">Single-pass membrane protein</topology>
    </subcellularLocation>
</comment>
<evidence type="ECO:0000256" key="8">
    <source>
        <dbReference type="ARBA" id="ARBA00023136"/>
    </source>
</evidence>
<dbReference type="GO" id="GO:0033617">
    <property type="term" value="P:mitochondrial respiratory chain complex IV assembly"/>
    <property type="evidence" value="ECO:0007669"/>
    <property type="project" value="TreeGrafter"/>
</dbReference>
<dbReference type="PANTHER" id="PTHR17130">
    <property type="entry name" value="MITOCHONDRIAL OUTER MEMBRANE PROTEIN 25"/>
    <property type="match status" value="1"/>
</dbReference>
<organism evidence="10 11">
    <name type="scientific">Oedothorax gibbosus</name>
    <dbReference type="NCBI Taxonomy" id="931172"/>
    <lineage>
        <taxon>Eukaryota</taxon>
        <taxon>Metazoa</taxon>
        <taxon>Ecdysozoa</taxon>
        <taxon>Arthropoda</taxon>
        <taxon>Chelicerata</taxon>
        <taxon>Arachnida</taxon>
        <taxon>Araneae</taxon>
        <taxon>Araneomorphae</taxon>
        <taxon>Entelegynae</taxon>
        <taxon>Araneoidea</taxon>
        <taxon>Linyphiidae</taxon>
        <taxon>Erigoninae</taxon>
        <taxon>Oedothorax</taxon>
    </lineage>
</organism>
<keyword evidence="6 9" id="KW-1133">Transmembrane helix</keyword>
<evidence type="ECO:0000256" key="5">
    <source>
        <dbReference type="ARBA" id="ARBA00022792"/>
    </source>
</evidence>
<accession>A0AAV6UC40</accession>
<dbReference type="Pfam" id="PF14138">
    <property type="entry name" value="COX16"/>
    <property type="match status" value="1"/>
</dbReference>
<evidence type="ECO:0000256" key="7">
    <source>
        <dbReference type="ARBA" id="ARBA00023128"/>
    </source>
</evidence>
<keyword evidence="11" id="KW-1185">Reference proteome</keyword>
<reference evidence="10 11" key="1">
    <citation type="journal article" date="2022" name="Nat. Ecol. Evol.">
        <title>A masculinizing supergene underlies an exaggerated male reproductive morph in a spider.</title>
        <authorList>
            <person name="Hendrickx F."/>
            <person name="De Corte Z."/>
            <person name="Sonet G."/>
            <person name="Van Belleghem S.M."/>
            <person name="Kostlbacher S."/>
            <person name="Vangestel C."/>
        </authorList>
    </citation>
    <scope>NUCLEOTIDE SEQUENCE [LARGE SCALE GENOMIC DNA]</scope>
    <source>
        <strain evidence="10">W744_W776</strain>
    </source>
</reference>
<protein>
    <recommendedName>
        <fullName evidence="3">Cytochrome c oxidase assembly protein COX16 homolog, mitochondrial</fullName>
    </recommendedName>
</protein>
<comment type="caution">
    <text evidence="10">The sequence shown here is derived from an EMBL/GenBank/DDBJ whole genome shotgun (WGS) entry which is preliminary data.</text>
</comment>
<evidence type="ECO:0000256" key="2">
    <source>
        <dbReference type="ARBA" id="ARBA00008370"/>
    </source>
</evidence>
<keyword evidence="4 9" id="KW-0812">Transmembrane</keyword>
<keyword evidence="8 9" id="KW-0472">Membrane</keyword>